<dbReference type="RefSeq" id="WP_159071860.1">
    <property type="nucleotide sequence ID" value="NZ_FUXM01000014.1"/>
</dbReference>
<gene>
    <name evidence="1" type="ORF">SAMN02745885_01453</name>
</gene>
<evidence type="ECO:0000313" key="1">
    <source>
        <dbReference type="EMBL" id="SJZ96210.1"/>
    </source>
</evidence>
<keyword evidence="2" id="KW-1185">Reference proteome</keyword>
<organism evidence="1 2">
    <name type="scientific">Carboxydocella sporoproducens DSM 16521</name>
    <dbReference type="NCBI Taxonomy" id="1121270"/>
    <lineage>
        <taxon>Bacteria</taxon>
        <taxon>Bacillati</taxon>
        <taxon>Bacillota</taxon>
        <taxon>Clostridia</taxon>
        <taxon>Eubacteriales</taxon>
        <taxon>Clostridiales Family XVI. Incertae Sedis</taxon>
        <taxon>Carboxydocella</taxon>
    </lineage>
</organism>
<dbReference type="Pfam" id="PF11068">
    <property type="entry name" value="YlqD"/>
    <property type="match status" value="1"/>
</dbReference>
<reference evidence="2" key="1">
    <citation type="submission" date="2017-02" db="EMBL/GenBank/DDBJ databases">
        <authorList>
            <person name="Varghese N."/>
            <person name="Submissions S."/>
        </authorList>
    </citation>
    <scope>NUCLEOTIDE SEQUENCE [LARGE SCALE GENOMIC DNA]</scope>
    <source>
        <strain evidence="2">DSM 16521</strain>
    </source>
</reference>
<dbReference type="AlphaFoldDB" id="A0A1T4PXD5"/>
<dbReference type="InterPro" id="IPR021297">
    <property type="entry name" value="YlqD"/>
</dbReference>
<dbReference type="OrthoDB" id="1682134at2"/>
<proteinExistence type="predicted"/>
<dbReference type="Gene3D" id="6.10.140.1110">
    <property type="match status" value="1"/>
</dbReference>
<evidence type="ECO:0000313" key="2">
    <source>
        <dbReference type="Proteomes" id="UP000189933"/>
    </source>
</evidence>
<dbReference type="EMBL" id="FUXM01000014">
    <property type="protein sequence ID" value="SJZ96210.1"/>
    <property type="molecule type" value="Genomic_DNA"/>
</dbReference>
<protein>
    <submittedName>
        <fullName evidence="1">YlqD protein</fullName>
    </submittedName>
</protein>
<name>A0A1T4PXD5_9FIRM</name>
<dbReference type="Proteomes" id="UP000189933">
    <property type="component" value="Unassembled WGS sequence"/>
</dbReference>
<sequence>MQYLNEILIRRPVVLKVKVTEDFRQRMASEVRENLNRLDLELQQLDFLVKRNPQQQKRYELEKQKLLDQKQNLIQKLKEISNWTVGEEIYQGTVESLATLQIGQSFSSLYGVEVVLEDDQVIAIRQHEWRRDSNE</sequence>
<accession>A0A1T4PXD5</accession>